<evidence type="ECO:0000256" key="1">
    <source>
        <dbReference type="ARBA" id="ARBA00023015"/>
    </source>
</evidence>
<name>A0A7V8FX69_9BURK</name>
<evidence type="ECO:0000313" key="6">
    <source>
        <dbReference type="Proteomes" id="UP000462435"/>
    </source>
</evidence>
<dbReference type="Proteomes" id="UP000462435">
    <property type="component" value="Unassembled WGS sequence"/>
</dbReference>
<keyword evidence="1" id="KW-0805">Transcription regulation</keyword>
<dbReference type="Gene3D" id="1.10.10.10">
    <property type="entry name" value="Winged helix-like DNA-binding domain superfamily/Winged helix DNA-binding domain"/>
    <property type="match status" value="1"/>
</dbReference>
<evidence type="ECO:0000259" key="4">
    <source>
        <dbReference type="PROSITE" id="PS50995"/>
    </source>
</evidence>
<proteinExistence type="predicted"/>
<dbReference type="GO" id="GO:0003677">
    <property type="term" value="F:DNA binding"/>
    <property type="evidence" value="ECO:0007669"/>
    <property type="project" value="UniProtKB-KW"/>
</dbReference>
<dbReference type="SUPFAM" id="SSF46785">
    <property type="entry name" value="Winged helix' DNA-binding domain"/>
    <property type="match status" value="1"/>
</dbReference>
<keyword evidence="2" id="KW-0238">DNA-binding</keyword>
<gene>
    <name evidence="5" type="primary">badR</name>
    <name evidence="5" type="ORF">GAK35_02004</name>
</gene>
<dbReference type="SMART" id="SM00347">
    <property type="entry name" value="HTH_MARR"/>
    <property type="match status" value="1"/>
</dbReference>
<protein>
    <submittedName>
        <fullName evidence="5">Transcriptional activatory protein BadR</fullName>
    </submittedName>
</protein>
<dbReference type="PROSITE" id="PS50995">
    <property type="entry name" value="HTH_MARR_2"/>
    <property type="match status" value="1"/>
</dbReference>
<keyword evidence="3" id="KW-0804">Transcription</keyword>
<dbReference type="GO" id="GO:0003700">
    <property type="term" value="F:DNA-binding transcription factor activity"/>
    <property type="evidence" value="ECO:0007669"/>
    <property type="project" value="InterPro"/>
</dbReference>
<organism evidence="5 6">
    <name type="scientific">Herbaspirillum frisingense</name>
    <dbReference type="NCBI Taxonomy" id="92645"/>
    <lineage>
        <taxon>Bacteria</taxon>
        <taxon>Pseudomonadati</taxon>
        <taxon>Pseudomonadota</taxon>
        <taxon>Betaproteobacteria</taxon>
        <taxon>Burkholderiales</taxon>
        <taxon>Oxalobacteraceae</taxon>
        <taxon>Herbaspirillum</taxon>
    </lineage>
</organism>
<dbReference type="InterPro" id="IPR000835">
    <property type="entry name" value="HTH_MarR-typ"/>
</dbReference>
<dbReference type="AlphaFoldDB" id="A0A7V8FX69"/>
<sequence>MSSTTDLASPSNPMPLIGQINRAFARATEQPLKQLGFAMSQVPVLVTLKRNGLSSQADLARAAQVEQPSMAQLLNRMERDGLMQRVPNPQDGRSQLISLTPLASARMPKGKAVMDAMCGKALAGFSDQEQEQLHAFLQRVLDNLQAVNQEQAG</sequence>
<feature type="domain" description="HTH marR-type" evidence="4">
    <location>
        <begin position="10"/>
        <end position="142"/>
    </location>
</feature>
<evidence type="ECO:0000313" key="5">
    <source>
        <dbReference type="EMBL" id="KAF1043856.1"/>
    </source>
</evidence>
<dbReference type="PANTHER" id="PTHR42756:SF1">
    <property type="entry name" value="TRANSCRIPTIONAL REPRESSOR OF EMRAB OPERON"/>
    <property type="match status" value="1"/>
</dbReference>
<dbReference type="PRINTS" id="PR00598">
    <property type="entry name" value="HTHMARR"/>
</dbReference>
<dbReference type="InterPro" id="IPR036388">
    <property type="entry name" value="WH-like_DNA-bd_sf"/>
</dbReference>
<accession>A0A7V8FX69</accession>
<evidence type="ECO:0000256" key="2">
    <source>
        <dbReference type="ARBA" id="ARBA00023125"/>
    </source>
</evidence>
<dbReference type="Pfam" id="PF01047">
    <property type="entry name" value="MarR"/>
    <property type="match status" value="1"/>
</dbReference>
<dbReference type="PANTHER" id="PTHR42756">
    <property type="entry name" value="TRANSCRIPTIONAL REGULATOR, MARR"/>
    <property type="match status" value="1"/>
</dbReference>
<dbReference type="InterPro" id="IPR036390">
    <property type="entry name" value="WH_DNA-bd_sf"/>
</dbReference>
<comment type="caution">
    <text evidence="5">The sequence shown here is derived from an EMBL/GenBank/DDBJ whole genome shotgun (WGS) entry which is preliminary data.</text>
</comment>
<dbReference type="EMBL" id="WNDX01000052">
    <property type="protein sequence ID" value="KAF1043856.1"/>
    <property type="molecule type" value="Genomic_DNA"/>
</dbReference>
<evidence type="ECO:0000256" key="3">
    <source>
        <dbReference type="ARBA" id="ARBA00023163"/>
    </source>
</evidence>
<reference evidence="6" key="1">
    <citation type="journal article" date="2020" name="MBio">
        <title>Horizontal gene transfer to a defensive symbiont with a reduced genome amongst a multipartite beetle microbiome.</title>
        <authorList>
            <person name="Waterworth S.C."/>
            <person name="Florez L.V."/>
            <person name="Rees E.R."/>
            <person name="Hertweck C."/>
            <person name="Kaltenpoth M."/>
            <person name="Kwan J.C."/>
        </authorList>
    </citation>
    <scope>NUCLEOTIDE SEQUENCE [LARGE SCALE GENOMIC DNA]</scope>
</reference>